<proteinExistence type="predicted"/>
<protein>
    <recommendedName>
        <fullName evidence="1">KIB1-4 beta-propeller domain-containing protein</fullName>
    </recommendedName>
</protein>
<organism evidence="2">
    <name type="scientific">Triticum urartu</name>
    <name type="common">Red wild einkorn</name>
    <name type="synonym">Crithodium urartu</name>
    <dbReference type="NCBI Taxonomy" id="4572"/>
    <lineage>
        <taxon>Eukaryota</taxon>
        <taxon>Viridiplantae</taxon>
        <taxon>Streptophyta</taxon>
        <taxon>Embryophyta</taxon>
        <taxon>Tracheophyta</taxon>
        <taxon>Spermatophyta</taxon>
        <taxon>Magnoliopsida</taxon>
        <taxon>Liliopsida</taxon>
        <taxon>Poales</taxon>
        <taxon>Poaceae</taxon>
        <taxon>BOP clade</taxon>
        <taxon>Pooideae</taxon>
        <taxon>Triticodae</taxon>
        <taxon>Triticeae</taxon>
        <taxon>Triticinae</taxon>
        <taxon>Triticum</taxon>
    </lineage>
</organism>
<gene>
    <name evidence="2" type="ORF">TRIUR3_04970</name>
</gene>
<feature type="domain" description="KIB1-4 beta-propeller" evidence="1">
    <location>
        <begin position="42"/>
        <end position="94"/>
    </location>
</feature>
<evidence type="ECO:0000259" key="1">
    <source>
        <dbReference type="Pfam" id="PF03478"/>
    </source>
</evidence>
<accession>M8A2G1</accession>
<dbReference type="EMBL" id="KD127716">
    <property type="protein sequence ID" value="EMS58845.1"/>
    <property type="molecule type" value="Genomic_DNA"/>
</dbReference>
<dbReference type="InterPro" id="IPR005174">
    <property type="entry name" value="KIB1-4_b-propeller"/>
</dbReference>
<dbReference type="Pfam" id="PF03478">
    <property type="entry name" value="Beta-prop_KIB1-4"/>
    <property type="match status" value="1"/>
</dbReference>
<dbReference type="STRING" id="4572.M8A2G1"/>
<dbReference type="PANTHER" id="PTHR33165:SF85">
    <property type="entry name" value="OS08G0285100 PROTEIN"/>
    <property type="match status" value="1"/>
</dbReference>
<dbReference type="eggNOG" id="ENOG502RRP0">
    <property type="taxonomic scope" value="Eukaryota"/>
</dbReference>
<dbReference type="AlphaFoldDB" id="M8A2G1"/>
<dbReference type="OMA" id="RTHCLHI"/>
<name>M8A2G1_TRIUA</name>
<reference evidence="2" key="1">
    <citation type="journal article" date="2013" name="Nature">
        <title>Draft genome of the wheat A-genome progenitor Triticum urartu.</title>
        <authorList>
            <person name="Ling H.Q."/>
            <person name="Zhao S."/>
            <person name="Liu D."/>
            <person name="Wang J."/>
            <person name="Sun H."/>
            <person name="Zhang C."/>
            <person name="Fan H."/>
            <person name="Li D."/>
            <person name="Dong L."/>
            <person name="Tao Y."/>
            <person name="Gao C."/>
            <person name="Wu H."/>
            <person name="Li Y."/>
            <person name="Cui Y."/>
            <person name="Guo X."/>
            <person name="Zheng S."/>
            <person name="Wang B."/>
            <person name="Yu K."/>
            <person name="Liang Q."/>
            <person name="Yang W."/>
            <person name="Lou X."/>
            <person name="Chen J."/>
            <person name="Feng M."/>
            <person name="Jian J."/>
            <person name="Zhang X."/>
            <person name="Luo G."/>
            <person name="Jiang Y."/>
            <person name="Liu J."/>
            <person name="Wang Z."/>
            <person name="Sha Y."/>
            <person name="Zhang B."/>
            <person name="Wu H."/>
            <person name="Tang D."/>
            <person name="Shen Q."/>
            <person name="Xue P."/>
            <person name="Zou S."/>
            <person name="Wang X."/>
            <person name="Liu X."/>
            <person name="Wang F."/>
            <person name="Yang Y."/>
            <person name="An X."/>
            <person name="Dong Z."/>
            <person name="Zhang K."/>
            <person name="Zhang X."/>
            <person name="Luo M.C."/>
            <person name="Dvorak J."/>
            <person name="Tong Y."/>
            <person name="Wang J."/>
            <person name="Yang H."/>
            <person name="Li Z."/>
            <person name="Wang D."/>
            <person name="Zhang A."/>
            <person name="Wang J."/>
        </authorList>
    </citation>
    <scope>NUCLEOTIDE SEQUENCE</scope>
</reference>
<evidence type="ECO:0000313" key="2">
    <source>
        <dbReference type="EMBL" id="EMS58845.1"/>
    </source>
</evidence>
<dbReference type="PANTHER" id="PTHR33165">
    <property type="entry name" value="F-BOX DOMAIN CONTAINING PROTEIN-LIKE-RELATED"/>
    <property type="match status" value="1"/>
</dbReference>
<sequence length="193" mass="22134">MSFLVRGIGGRMLMMRYWRGMERFGGVEAYDPKELFTVGGITGRIEVLKVDIARRRLIPVRSLGRHAVFLGRTHCLHISTETFPSISAGSIYLSCFHQQTCGFSIYHINNKKNHGRTEPEHKFVFVVTLGLTPAARPYNLDEYLVLYVDWRHNLSRKDVTTEHTDMLKWTGNSQDKGEVVLSHVLVTEKLQNI</sequence>